<dbReference type="KEGG" id="dps:DP1759"/>
<dbReference type="Proteomes" id="UP000000602">
    <property type="component" value="Chromosome"/>
</dbReference>
<evidence type="ECO:0000313" key="1">
    <source>
        <dbReference type="EMBL" id="CAG36488.1"/>
    </source>
</evidence>
<dbReference type="EMBL" id="CR522870">
    <property type="protein sequence ID" value="CAG36488.1"/>
    <property type="molecule type" value="Genomic_DNA"/>
</dbReference>
<accession>Q6AMD7</accession>
<evidence type="ECO:0000313" key="2">
    <source>
        <dbReference type="Proteomes" id="UP000000602"/>
    </source>
</evidence>
<organism evidence="1 2">
    <name type="scientific">Desulfotalea psychrophila (strain LSv54 / DSM 12343)</name>
    <dbReference type="NCBI Taxonomy" id="177439"/>
    <lineage>
        <taxon>Bacteria</taxon>
        <taxon>Pseudomonadati</taxon>
        <taxon>Thermodesulfobacteriota</taxon>
        <taxon>Desulfobulbia</taxon>
        <taxon>Desulfobulbales</taxon>
        <taxon>Desulfocapsaceae</taxon>
        <taxon>Desulfotalea</taxon>
    </lineage>
</organism>
<reference evidence="2" key="1">
    <citation type="journal article" date="2004" name="Environ. Microbiol.">
        <title>The genome of Desulfotalea psychrophila, a sulfate-reducing bacterium from permanently cold Arctic sediments.</title>
        <authorList>
            <person name="Rabus R."/>
            <person name="Ruepp A."/>
            <person name="Frickey T."/>
            <person name="Rattei T."/>
            <person name="Fartmann B."/>
            <person name="Stark M."/>
            <person name="Bauer M."/>
            <person name="Zibat A."/>
            <person name="Lombardot T."/>
            <person name="Becker I."/>
            <person name="Amann J."/>
            <person name="Gellner K."/>
            <person name="Teeling H."/>
            <person name="Leuschner W.D."/>
            <person name="Gloeckner F.-O."/>
            <person name="Lupas A.N."/>
            <person name="Amann R."/>
            <person name="Klenk H.-P."/>
        </authorList>
    </citation>
    <scope>NUCLEOTIDE SEQUENCE [LARGE SCALE GENOMIC DNA]</scope>
    <source>
        <strain evidence="2">DSM 12343 / LSv54</strain>
    </source>
</reference>
<proteinExistence type="predicted"/>
<gene>
    <name evidence="1" type="ordered locus">DP1759</name>
</gene>
<protein>
    <submittedName>
        <fullName evidence="1">Uncharacterized protein</fullName>
    </submittedName>
</protein>
<sequence>MLSPQKNEQGNILRAVHWNGIALTIPLQWEIVVQDKNRLICEDQLQPVFELRWFRQTDKDLDYQRQCERVGYQVKFIPLPPGLESLAQRYQIRAFKKKESPQLAGFFAYCPHCQTGITIQLYKHNLSSQEDILEILMSMDCHGDARVWEIQDFRFALPGKKDSLWQLERYSFAPALTHLQFTRGPLGLHICRIAASEERLAEQGIDEILEVLCDRKGLQVEEGEGGLRGWHAPSIFQQITLRSQRKKPFIESRIRHLPEKNRILVCMLESKKPIEVSLVQQIWQSYDIVL</sequence>
<keyword evidence="2" id="KW-1185">Reference proteome</keyword>
<name>Q6AMD7_DESPS</name>
<dbReference type="AlphaFoldDB" id="Q6AMD7"/>
<dbReference type="STRING" id="177439.DP1759"/>
<dbReference type="HOGENOM" id="CLU_945714_0_0_7"/>